<feature type="modified residue" description="4-aspartylphosphate" evidence="4">
    <location>
        <position position="553"/>
    </location>
</feature>
<dbReference type="EMBL" id="JBEWSZ010000001">
    <property type="protein sequence ID" value="MET2825894.1"/>
    <property type="molecule type" value="Genomic_DNA"/>
</dbReference>
<evidence type="ECO:0000256" key="5">
    <source>
        <dbReference type="SAM" id="Phobius"/>
    </source>
</evidence>
<accession>A0ABV2D789</accession>
<dbReference type="SUPFAM" id="SSF47384">
    <property type="entry name" value="Homodimeric domain of signal transducing histidine kinase"/>
    <property type="match status" value="1"/>
</dbReference>
<dbReference type="PANTHER" id="PTHR43065:SF49">
    <property type="entry name" value="HISTIDINE KINASE"/>
    <property type="match status" value="1"/>
</dbReference>
<dbReference type="InterPro" id="IPR036890">
    <property type="entry name" value="HATPase_C_sf"/>
</dbReference>
<dbReference type="SMART" id="SM00387">
    <property type="entry name" value="HATPase_c"/>
    <property type="match status" value="1"/>
</dbReference>
<dbReference type="EC" id="2.7.13.3" evidence="2"/>
<feature type="transmembrane region" description="Helical" evidence="5">
    <location>
        <begin position="184"/>
        <end position="204"/>
    </location>
</feature>
<dbReference type="Proteomes" id="UP001548832">
    <property type="component" value="Unassembled WGS sequence"/>
</dbReference>
<dbReference type="InterPro" id="IPR003594">
    <property type="entry name" value="HATPase_dom"/>
</dbReference>
<dbReference type="Pfam" id="PF02518">
    <property type="entry name" value="HATPase_c"/>
    <property type="match status" value="1"/>
</dbReference>
<dbReference type="PROSITE" id="PS50110">
    <property type="entry name" value="RESPONSE_REGULATORY"/>
    <property type="match status" value="1"/>
</dbReference>
<comment type="caution">
    <text evidence="8">The sequence shown here is derived from an EMBL/GenBank/DDBJ whole genome shotgun (WGS) entry which is preliminary data.</text>
</comment>
<keyword evidence="5" id="KW-1133">Transmembrane helix</keyword>
<dbReference type="CDD" id="cd19410">
    <property type="entry name" value="HK9-like_sensor"/>
    <property type="match status" value="1"/>
</dbReference>
<keyword evidence="9" id="KW-1185">Reference proteome</keyword>
<dbReference type="InterPro" id="IPR005467">
    <property type="entry name" value="His_kinase_dom"/>
</dbReference>
<feature type="domain" description="Histidine kinase" evidence="6">
    <location>
        <begin position="257"/>
        <end position="481"/>
    </location>
</feature>
<evidence type="ECO:0000259" key="6">
    <source>
        <dbReference type="PROSITE" id="PS50109"/>
    </source>
</evidence>
<proteinExistence type="predicted"/>
<dbReference type="PRINTS" id="PR00344">
    <property type="entry name" value="BCTRLSENSOR"/>
</dbReference>
<organism evidence="8 9">
    <name type="scientific">Mesorhizobium shangrilense</name>
    <dbReference type="NCBI Taxonomy" id="460060"/>
    <lineage>
        <taxon>Bacteria</taxon>
        <taxon>Pseudomonadati</taxon>
        <taxon>Pseudomonadota</taxon>
        <taxon>Alphaproteobacteria</taxon>
        <taxon>Hyphomicrobiales</taxon>
        <taxon>Phyllobacteriaceae</taxon>
        <taxon>Mesorhizobium</taxon>
    </lineage>
</organism>
<keyword evidence="5" id="KW-0812">Transmembrane</keyword>
<feature type="domain" description="Response regulatory" evidence="7">
    <location>
        <begin position="503"/>
        <end position="618"/>
    </location>
</feature>
<evidence type="ECO:0000256" key="3">
    <source>
        <dbReference type="ARBA" id="ARBA00022553"/>
    </source>
</evidence>
<dbReference type="InterPro" id="IPR036097">
    <property type="entry name" value="HisK_dim/P_sf"/>
</dbReference>
<dbReference type="InterPro" id="IPR003661">
    <property type="entry name" value="HisK_dim/P_dom"/>
</dbReference>
<dbReference type="CDD" id="cd16919">
    <property type="entry name" value="HATPase_CckA-like"/>
    <property type="match status" value="1"/>
</dbReference>
<dbReference type="Gene3D" id="3.30.565.10">
    <property type="entry name" value="Histidine kinase-like ATPase, C-terminal domain"/>
    <property type="match status" value="1"/>
</dbReference>
<evidence type="ECO:0000313" key="8">
    <source>
        <dbReference type="EMBL" id="MET2825894.1"/>
    </source>
</evidence>
<protein>
    <recommendedName>
        <fullName evidence="2">histidine kinase</fullName>
        <ecNumber evidence="2">2.7.13.3</ecNumber>
    </recommendedName>
</protein>
<dbReference type="InterPro" id="IPR004358">
    <property type="entry name" value="Sig_transdc_His_kin-like_C"/>
</dbReference>
<name>A0ABV2D789_9HYPH</name>
<dbReference type="SUPFAM" id="SSF55874">
    <property type="entry name" value="ATPase domain of HSP90 chaperone/DNA topoisomerase II/histidine kinase"/>
    <property type="match status" value="1"/>
</dbReference>
<dbReference type="InterPro" id="IPR001789">
    <property type="entry name" value="Sig_transdc_resp-reg_receiver"/>
</dbReference>
<gene>
    <name evidence="8" type="ORF">ABVQ20_02780</name>
</gene>
<dbReference type="SMART" id="SM00448">
    <property type="entry name" value="REC"/>
    <property type="match status" value="1"/>
</dbReference>
<evidence type="ECO:0000256" key="1">
    <source>
        <dbReference type="ARBA" id="ARBA00000085"/>
    </source>
</evidence>
<dbReference type="Pfam" id="PF05227">
    <property type="entry name" value="CHASE3"/>
    <property type="match status" value="1"/>
</dbReference>
<comment type="catalytic activity">
    <reaction evidence="1">
        <text>ATP + protein L-histidine = ADP + protein N-phospho-L-histidine.</text>
        <dbReference type="EC" id="2.7.13.3"/>
    </reaction>
</comment>
<dbReference type="InterPro" id="IPR011006">
    <property type="entry name" value="CheY-like_superfamily"/>
</dbReference>
<keyword evidence="3 4" id="KW-0597">Phosphoprotein</keyword>
<evidence type="ECO:0000256" key="4">
    <source>
        <dbReference type="PROSITE-ProRule" id="PRU00169"/>
    </source>
</evidence>
<dbReference type="Gene3D" id="1.10.287.130">
    <property type="match status" value="1"/>
</dbReference>
<dbReference type="Gene3D" id="3.40.50.2300">
    <property type="match status" value="1"/>
</dbReference>
<reference evidence="8 9" key="1">
    <citation type="submission" date="2024-06" db="EMBL/GenBank/DDBJ databases">
        <authorList>
            <person name="Kim D.-U."/>
        </authorList>
    </citation>
    <scope>NUCLEOTIDE SEQUENCE [LARGE SCALE GENOMIC DNA]</scope>
    <source>
        <strain evidence="8 9">KACC15460</strain>
    </source>
</reference>
<sequence>MIARFRRAMRWQSLPLIIGFAILALIVGSRAILVENQSANGLAARDAIEYQQLLSGLLSLAQDAESGQRGYLLTGEKPYLEPYQKAVDALPGQLARIDKMSAGDDARMQQIIGIKDALSQKLAELAETVRLYDAGDKAGAMAIVDSGQGRAAMDRIRASLDVIRRDGGATLQARYARTDQLEGWLRIGSFTALLAIFLLGVYTVRDSRRRFREVVLAQDELHRKNIALTSEIRTREKAESQIRQMQKMEAVGQLTGGIAHDFNNMLAVIISAMNLAQRKLARGEHDILKFVEAATDAATRAANLTARLLAFSRQQPLAPQVVDANRLLTDMSDLLRRALGETIRIETVLAGGLWKTHADPSQIENAILNLAVNARDAMGDGGKLTIETANSHLDDNYASAHTEVTAGQYVMIAVTDTGSGMSPEVMAKAFEPFFTTKGVNKGTGLGLSQVFGFVKQSGGHVKIYSEPGEGTTVRVYLPRFFGAEGTASPDGPAEKPARPATETILVVEDDERVRASTTDAIRELGYSVIHAGSGEEALRKLDENPSIALIFTDIVMPAMNGRKLAEEATARMPGLKVIFTTGFTRNAVVHNGVLDHDVHFLAKPFTIDQLDAKLRDVLDREK</sequence>
<evidence type="ECO:0000313" key="9">
    <source>
        <dbReference type="Proteomes" id="UP001548832"/>
    </source>
</evidence>
<evidence type="ECO:0000259" key="7">
    <source>
        <dbReference type="PROSITE" id="PS50110"/>
    </source>
</evidence>
<evidence type="ECO:0000256" key="2">
    <source>
        <dbReference type="ARBA" id="ARBA00012438"/>
    </source>
</evidence>
<dbReference type="InterPro" id="IPR007891">
    <property type="entry name" value="CHASE3"/>
</dbReference>
<dbReference type="Pfam" id="PF00072">
    <property type="entry name" value="Response_reg"/>
    <property type="match status" value="1"/>
</dbReference>
<dbReference type="RefSeq" id="WP_354457968.1">
    <property type="nucleotide sequence ID" value="NZ_JBEWSZ010000001.1"/>
</dbReference>
<keyword evidence="5" id="KW-0472">Membrane</keyword>
<dbReference type="SUPFAM" id="SSF52172">
    <property type="entry name" value="CheY-like"/>
    <property type="match status" value="1"/>
</dbReference>
<dbReference type="PANTHER" id="PTHR43065">
    <property type="entry name" value="SENSOR HISTIDINE KINASE"/>
    <property type="match status" value="1"/>
</dbReference>
<dbReference type="SMART" id="SM00388">
    <property type="entry name" value="HisKA"/>
    <property type="match status" value="1"/>
</dbReference>
<dbReference type="PROSITE" id="PS50109">
    <property type="entry name" value="HIS_KIN"/>
    <property type="match status" value="1"/>
</dbReference>